<dbReference type="Proteomes" id="UP001082899">
    <property type="component" value="Unassembled WGS sequence"/>
</dbReference>
<comment type="similarity">
    <text evidence="3 10">Belongs to the FliL family.</text>
</comment>
<keyword evidence="7 10" id="KW-0283">Flagellar rotation</keyword>
<dbReference type="InterPro" id="IPR005503">
    <property type="entry name" value="FliL"/>
</dbReference>
<keyword evidence="10" id="KW-0997">Cell inner membrane</keyword>
<dbReference type="EMBL" id="JAPMXC010000001">
    <property type="protein sequence ID" value="MCY0385990.1"/>
    <property type="molecule type" value="Genomic_DNA"/>
</dbReference>
<proteinExistence type="inferred from homology"/>
<comment type="caution">
    <text evidence="11">The sequence shown here is derived from an EMBL/GenBank/DDBJ whole genome shotgun (WGS) entry which is preliminary data.</text>
</comment>
<evidence type="ECO:0000313" key="11">
    <source>
        <dbReference type="EMBL" id="MCY0385990.1"/>
    </source>
</evidence>
<keyword evidence="8 10" id="KW-1133">Transmembrane helix</keyword>
<reference evidence="11" key="1">
    <citation type="submission" date="2022-11" db="EMBL/GenBank/DDBJ databases">
        <title>Robbsia betulipollinis sp. nov., isolated from pollen of birch (Betula pendula).</title>
        <authorList>
            <person name="Shi H."/>
            <person name="Ambika Manirajan B."/>
            <person name="Ratering S."/>
            <person name="Geissler-Plaum R."/>
            <person name="Schnell S."/>
        </authorList>
    </citation>
    <scope>NUCLEOTIDE SEQUENCE</scope>
    <source>
        <strain evidence="11">Bb-Pol-6</strain>
    </source>
</reference>
<protein>
    <recommendedName>
        <fullName evidence="10">Flagellar protein FliL</fullName>
    </recommendedName>
</protein>
<evidence type="ECO:0000256" key="10">
    <source>
        <dbReference type="RuleBase" id="RU364125"/>
    </source>
</evidence>
<dbReference type="PANTHER" id="PTHR35091:SF2">
    <property type="entry name" value="FLAGELLAR PROTEIN FLIL"/>
    <property type="match status" value="1"/>
</dbReference>
<keyword evidence="11" id="KW-0969">Cilium</keyword>
<gene>
    <name evidence="11" type="primary">fliL</name>
    <name evidence="11" type="ORF">OVY01_01765</name>
</gene>
<accession>A0ABT3ZHI4</accession>
<organism evidence="11 12">
    <name type="scientific">Robbsia betulipollinis</name>
    <dbReference type="NCBI Taxonomy" id="2981849"/>
    <lineage>
        <taxon>Bacteria</taxon>
        <taxon>Pseudomonadati</taxon>
        <taxon>Pseudomonadota</taxon>
        <taxon>Betaproteobacteria</taxon>
        <taxon>Burkholderiales</taxon>
        <taxon>Burkholderiaceae</taxon>
        <taxon>Robbsia</taxon>
    </lineage>
</organism>
<evidence type="ECO:0000256" key="7">
    <source>
        <dbReference type="ARBA" id="ARBA00022779"/>
    </source>
</evidence>
<evidence type="ECO:0000313" key="12">
    <source>
        <dbReference type="Proteomes" id="UP001082899"/>
    </source>
</evidence>
<feature type="transmembrane region" description="Helical" evidence="10">
    <location>
        <begin position="23"/>
        <end position="46"/>
    </location>
</feature>
<sequence length="164" mass="17419">MSAAAAKGAGGKAEKAEGKKSPLLLILLVVIIVLLLGGGGAAFYFFKSASHGSAPAKVLPPVFFPLDAFTVNLATDDGDAHYLHLGLTLKVEDEEATKNLTTYLPEIRSRILLLLSSKHAEDLSTVAGKNKLSDEIMKTVEQPFVKDGSHAKVNGVLFTDFVIQ</sequence>
<comment type="subcellular location">
    <subcellularLocation>
        <location evidence="10">Cell inner membrane</location>
    </subcellularLocation>
    <subcellularLocation>
        <location evidence="2">Cell membrane</location>
        <topology evidence="2">Single-pass membrane protein</topology>
    </subcellularLocation>
</comment>
<evidence type="ECO:0000256" key="3">
    <source>
        <dbReference type="ARBA" id="ARBA00008281"/>
    </source>
</evidence>
<keyword evidence="9 10" id="KW-0472">Membrane</keyword>
<name>A0ABT3ZHI4_9BURK</name>
<keyword evidence="12" id="KW-1185">Reference proteome</keyword>
<evidence type="ECO:0000256" key="2">
    <source>
        <dbReference type="ARBA" id="ARBA00004162"/>
    </source>
</evidence>
<keyword evidence="11" id="KW-0282">Flagellum</keyword>
<dbReference type="Pfam" id="PF03748">
    <property type="entry name" value="FliL"/>
    <property type="match status" value="1"/>
</dbReference>
<dbReference type="RefSeq" id="WP_267845180.1">
    <property type="nucleotide sequence ID" value="NZ_JAPMXC010000001.1"/>
</dbReference>
<keyword evidence="6 10" id="KW-0812">Transmembrane</keyword>
<evidence type="ECO:0000256" key="1">
    <source>
        <dbReference type="ARBA" id="ARBA00002254"/>
    </source>
</evidence>
<dbReference type="NCBIfam" id="NF005435">
    <property type="entry name" value="PRK07021.1"/>
    <property type="match status" value="1"/>
</dbReference>
<evidence type="ECO:0000256" key="8">
    <source>
        <dbReference type="ARBA" id="ARBA00022989"/>
    </source>
</evidence>
<keyword evidence="4" id="KW-1003">Cell membrane</keyword>
<evidence type="ECO:0000256" key="6">
    <source>
        <dbReference type="ARBA" id="ARBA00022692"/>
    </source>
</evidence>
<keyword evidence="5 10" id="KW-0145">Chemotaxis</keyword>
<dbReference type="PANTHER" id="PTHR35091">
    <property type="entry name" value="FLAGELLAR PROTEIN FLIL"/>
    <property type="match status" value="1"/>
</dbReference>
<evidence type="ECO:0000256" key="5">
    <source>
        <dbReference type="ARBA" id="ARBA00022500"/>
    </source>
</evidence>
<keyword evidence="11" id="KW-0966">Cell projection</keyword>
<evidence type="ECO:0000256" key="4">
    <source>
        <dbReference type="ARBA" id="ARBA00022475"/>
    </source>
</evidence>
<evidence type="ECO:0000256" key="9">
    <source>
        <dbReference type="ARBA" id="ARBA00023136"/>
    </source>
</evidence>
<comment type="function">
    <text evidence="1 10">Controls the rotational direction of flagella during chemotaxis.</text>
</comment>